<evidence type="ECO:0000313" key="3">
    <source>
        <dbReference type="Proteomes" id="UP001549106"/>
    </source>
</evidence>
<protein>
    <submittedName>
        <fullName evidence="2">Uncharacterized protein</fullName>
    </submittedName>
</protein>
<keyword evidence="1" id="KW-0812">Transmembrane</keyword>
<evidence type="ECO:0000313" key="2">
    <source>
        <dbReference type="EMBL" id="MET3751857.1"/>
    </source>
</evidence>
<comment type="caution">
    <text evidence="2">The sequence shown here is derived from an EMBL/GenBank/DDBJ whole genome shotgun (WGS) entry which is preliminary data.</text>
</comment>
<keyword evidence="1" id="KW-0472">Membrane</keyword>
<feature type="transmembrane region" description="Helical" evidence="1">
    <location>
        <begin position="37"/>
        <end position="65"/>
    </location>
</feature>
<name>A0ABV2M952_9FIRM</name>
<keyword evidence="1" id="KW-1133">Transmembrane helix</keyword>
<keyword evidence="3" id="KW-1185">Reference proteome</keyword>
<evidence type="ECO:0000256" key="1">
    <source>
        <dbReference type="SAM" id="Phobius"/>
    </source>
</evidence>
<proteinExistence type="predicted"/>
<dbReference type="Proteomes" id="UP001549106">
    <property type="component" value="Unassembled WGS sequence"/>
</dbReference>
<dbReference type="RefSeq" id="WP_257465363.1">
    <property type="nucleotide sequence ID" value="NZ_BAABXP010000002.1"/>
</dbReference>
<dbReference type="EMBL" id="JBEPMJ010000030">
    <property type="protein sequence ID" value="MET3751857.1"/>
    <property type="molecule type" value="Genomic_DNA"/>
</dbReference>
<gene>
    <name evidence="2" type="ORF">ABID24_003119</name>
</gene>
<accession>A0ABV2M952</accession>
<sequence>MAFIGATEYALKRKEIKDNALFALTGEIGYYFHPEDFFLGLFGIKTVTMLEVMIIVIVFVLLFVWRRRFVDLQGIDLSALIIDDIDK</sequence>
<organism evidence="2 3">
    <name type="scientific">Blautia caecimuris</name>
    <dbReference type="NCBI Taxonomy" id="1796615"/>
    <lineage>
        <taxon>Bacteria</taxon>
        <taxon>Bacillati</taxon>
        <taxon>Bacillota</taxon>
        <taxon>Clostridia</taxon>
        <taxon>Lachnospirales</taxon>
        <taxon>Lachnospiraceae</taxon>
        <taxon>Blautia</taxon>
    </lineage>
</organism>
<reference evidence="2 3" key="1">
    <citation type="submission" date="2024-06" db="EMBL/GenBank/DDBJ databases">
        <title>Genomic Encyclopedia of Type Strains, Phase IV (KMG-IV): sequencing the most valuable type-strain genomes for metagenomic binning, comparative biology and taxonomic classification.</title>
        <authorList>
            <person name="Goeker M."/>
        </authorList>
    </citation>
    <scope>NUCLEOTIDE SEQUENCE [LARGE SCALE GENOMIC DNA]</scope>
    <source>
        <strain evidence="2 3">DSM 29492</strain>
    </source>
</reference>